<dbReference type="GO" id="GO:0034314">
    <property type="term" value="P:Arp2/3 complex-mediated actin nucleation"/>
    <property type="evidence" value="ECO:0007669"/>
    <property type="project" value="TreeGrafter"/>
</dbReference>
<keyword evidence="11" id="KW-1185">Reference proteome</keyword>
<evidence type="ECO:0000256" key="6">
    <source>
        <dbReference type="ARBA" id="ARBA00023329"/>
    </source>
</evidence>
<dbReference type="GO" id="GO:0071933">
    <property type="term" value="F:Arp2/3 complex binding"/>
    <property type="evidence" value="ECO:0007669"/>
    <property type="project" value="TreeGrafter"/>
</dbReference>
<feature type="compositionally biased region" description="Pro residues" evidence="8">
    <location>
        <begin position="711"/>
        <end position="727"/>
    </location>
</feature>
<gene>
    <name evidence="10" type="ORF">PBY51_023771</name>
</gene>
<dbReference type="EMBL" id="JAUZQC010000021">
    <property type="protein sequence ID" value="KAK5852291.1"/>
    <property type="molecule type" value="Genomic_DNA"/>
</dbReference>
<dbReference type="GO" id="GO:0043065">
    <property type="term" value="P:positive regulation of apoptotic process"/>
    <property type="evidence" value="ECO:0007669"/>
    <property type="project" value="TreeGrafter"/>
</dbReference>
<name>A0AAN7X0M6_ELEMC</name>
<dbReference type="GO" id="GO:0072332">
    <property type="term" value="P:intrinsic apoptotic signaling pathway by p53 class mediator"/>
    <property type="evidence" value="ECO:0007669"/>
    <property type="project" value="TreeGrafter"/>
</dbReference>
<evidence type="ECO:0000256" key="4">
    <source>
        <dbReference type="ARBA" id="ARBA00023136"/>
    </source>
</evidence>
<reference evidence="10 11" key="1">
    <citation type="journal article" date="2023" name="Genes (Basel)">
        <title>Chromosome-Level Genome Assembly and Circadian Gene Repertoire of the Patagonia Blennie Eleginops maclovinus-The Closest Ancestral Proxy of Antarctic Cryonotothenioids.</title>
        <authorList>
            <person name="Cheng C.C."/>
            <person name="Rivera-Colon A.G."/>
            <person name="Minhas B.F."/>
            <person name="Wilson L."/>
            <person name="Rayamajhi N."/>
            <person name="Vargas-Chacoff L."/>
            <person name="Catchen J.M."/>
        </authorList>
    </citation>
    <scope>NUCLEOTIDE SEQUENCE [LARGE SCALE GENOMIC DNA]</scope>
    <source>
        <strain evidence="10">JMC-PN-2008</strain>
    </source>
</reference>
<dbReference type="PROSITE" id="PS51082">
    <property type="entry name" value="WH2"/>
    <property type="match status" value="1"/>
</dbReference>
<dbReference type="GO" id="GO:0003779">
    <property type="term" value="F:actin binding"/>
    <property type="evidence" value="ECO:0007669"/>
    <property type="project" value="UniProtKB-KW"/>
</dbReference>
<evidence type="ECO:0000256" key="5">
    <source>
        <dbReference type="ARBA" id="ARBA00023203"/>
    </source>
</evidence>
<feature type="compositionally biased region" description="Basic and acidic residues" evidence="8">
    <location>
        <begin position="598"/>
        <end position="617"/>
    </location>
</feature>
<dbReference type="Pfam" id="PF15871">
    <property type="entry name" value="JMY"/>
    <property type="match status" value="1"/>
</dbReference>
<reference evidence="10 11" key="2">
    <citation type="journal article" date="2023" name="Mol. Biol. Evol.">
        <title>Genomics of Secondarily Temperate Adaptation in the Only Non-Antarctic Icefish.</title>
        <authorList>
            <person name="Rivera-Colon A.G."/>
            <person name="Rayamajhi N."/>
            <person name="Minhas B.F."/>
            <person name="Madrigal G."/>
            <person name="Bilyk K.T."/>
            <person name="Yoon V."/>
            <person name="Hune M."/>
            <person name="Gregory S."/>
            <person name="Cheng C.H.C."/>
            <person name="Catchen J.M."/>
        </authorList>
    </citation>
    <scope>NUCLEOTIDE SEQUENCE [LARGE SCALE GENOMIC DNA]</scope>
    <source>
        <strain evidence="10">JMC-PN-2008</strain>
    </source>
</reference>
<dbReference type="AlphaFoldDB" id="A0AAN7X0M6"/>
<keyword evidence="6" id="KW-0968">Cytoplasmic vesicle</keyword>
<dbReference type="Proteomes" id="UP001346869">
    <property type="component" value="Unassembled WGS sequence"/>
</dbReference>
<dbReference type="InterPro" id="IPR003124">
    <property type="entry name" value="WH2_dom"/>
</dbReference>
<comment type="caution">
    <text evidence="10">The sequence shown here is derived from an EMBL/GenBank/DDBJ whole genome shotgun (WGS) entry which is preliminary data.</text>
</comment>
<feature type="domain" description="WH2" evidence="9">
    <location>
        <begin position="820"/>
        <end position="837"/>
    </location>
</feature>
<dbReference type="Pfam" id="PF15920">
    <property type="entry name" value="WHAMM-JMY_N"/>
    <property type="match status" value="2"/>
</dbReference>
<evidence type="ECO:0000259" key="9">
    <source>
        <dbReference type="PROSITE" id="PS51082"/>
    </source>
</evidence>
<sequence length="889" mass="100966">MSFTMEDNLESEWVSVRPRVFDEKERHKFIFIVAWNDIEGKFAITCHNRTVQRRSTVLLDPFMDLPAPSTSVAEKHTKSKKDEACQAGKVRPHSLPKTKTVITDKNALSPVCSKTSECVSPTLGSWDIVTPKVIDIEILDPVDVPLSPDDADIGEGESSGREDFSWAGLFSFQDLRAAHLQLTAVNSDLEPCLPSFPEEQSGVWSVIFGAPGVSQRETDALCYQLQVYLGHALDTCGWKILSEVLFSESEDTEEYYESLSELRQKGYEDALERAKRRMQEVLDKHKAMDSMVELLQVYPEEDEAYGELLEATTQLYHYLLQPFRDMRELAMLRRQQIKISLETERLGPRRVEGLTKEDEEWQKKAHAAILSIQDLTVKFFETTTRAQKALFERMRADQKKFGKSAWAAAVDRMERLQYAVSKETLQLMRAKEICLEQRKHGLKEEMQSLQDGDDAMLRVDQLEALYYELQLQLYDIGAEVLRCEELLLNAQLQSLRRQMTERQDEVVYYDAFESPDAMKGDEDPTTPPSPLRDEELSVLQQRTRQLEARRGRITAKKVYLKNKKEICIVNHNQKIQQRGSHDDSPHSLQEGGEAEEDDAKRNARVSQDRQRTLDRLRSLKQRYPGQVTLKSSRLHQFQPHSRRKAGPPASTHSASVQTDCCDLPQLSAPPPPDSCSCDSVSLPTIQLGNLASPPFLSLPPLSASPPFHSLGPPPPPPPLPPPPPPPEEQQQGEGREIKPSPVRHHERKSESLPLAPFSPRFFDSSQLQTARKKLKKTASLDSTQWRASSPMDEVLNSLKRGCFHLRKAELRVLGPDPDDDSNNILAQIRQGVRLKKVLTRPEQHRQAKSFTHSADALTRSIHEALRRIKEASPESESEDEGLPCTDWEI</sequence>
<feature type="region of interest" description="Disordered" evidence="8">
    <location>
        <begin position="573"/>
        <end position="656"/>
    </location>
</feature>
<organism evidence="10 11">
    <name type="scientific">Eleginops maclovinus</name>
    <name type="common">Patagonian blennie</name>
    <name type="synonym">Eleginus maclovinus</name>
    <dbReference type="NCBI Taxonomy" id="56733"/>
    <lineage>
        <taxon>Eukaryota</taxon>
        <taxon>Metazoa</taxon>
        <taxon>Chordata</taxon>
        <taxon>Craniata</taxon>
        <taxon>Vertebrata</taxon>
        <taxon>Euteleostomi</taxon>
        <taxon>Actinopterygii</taxon>
        <taxon>Neopterygii</taxon>
        <taxon>Teleostei</taxon>
        <taxon>Neoteleostei</taxon>
        <taxon>Acanthomorphata</taxon>
        <taxon>Eupercaria</taxon>
        <taxon>Perciformes</taxon>
        <taxon>Notothenioidei</taxon>
        <taxon>Eleginopidae</taxon>
        <taxon>Eleginops</taxon>
    </lineage>
</organism>
<dbReference type="GO" id="GO:0070060">
    <property type="term" value="P:'de novo' actin filament nucleation"/>
    <property type="evidence" value="ECO:0007669"/>
    <property type="project" value="TreeGrafter"/>
</dbReference>
<evidence type="ECO:0000256" key="8">
    <source>
        <dbReference type="SAM" id="MobiDB-lite"/>
    </source>
</evidence>
<proteinExistence type="predicted"/>
<accession>A0AAN7X0M6</accession>
<feature type="region of interest" description="Disordered" evidence="8">
    <location>
        <begin position="869"/>
        <end position="889"/>
    </location>
</feature>
<dbReference type="GO" id="GO:0030659">
    <property type="term" value="C:cytoplasmic vesicle membrane"/>
    <property type="evidence" value="ECO:0007669"/>
    <property type="project" value="UniProtKB-SubCell"/>
</dbReference>
<dbReference type="PANTHER" id="PTHR23330:SF8">
    <property type="entry name" value="JUNCTION-MEDIATING AND -REGULATORY PROTEIN"/>
    <property type="match status" value="1"/>
</dbReference>
<evidence type="ECO:0000256" key="3">
    <source>
        <dbReference type="ARBA" id="ARBA00023054"/>
    </source>
</evidence>
<keyword evidence="2" id="KW-0963">Cytoplasm</keyword>
<comment type="subcellular location">
    <subcellularLocation>
        <location evidence="1">Cytoplasmic vesicle membrane</location>
    </subcellularLocation>
</comment>
<feature type="coiled-coil region" evidence="7">
    <location>
        <begin position="264"/>
        <end position="291"/>
    </location>
</feature>
<evidence type="ECO:0000256" key="7">
    <source>
        <dbReference type="SAM" id="Coils"/>
    </source>
</evidence>
<feature type="region of interest" description="Disordered" evidence="8">
    <location>
        <begin position="512"/>
        <end position="535"/>
    </location>
</feature>
<feature type="compositionally biased region" description="Polar residues" evidence="8">
    <location>
        <begin position="628"/>
        <end position="639"/>
    </location>
</feature>
<keyword evidence="3 7" id="KW-0175">Coiled coil</keyword>
<dbReference type="GO" id="GO:0005634">
    <property type="term" value="C:nucleus"/>
    <property type="evidence" value="ECO:0007669"/>
    <property type="project" value="TreeGrafter"/>
</dbReference>
<protein>
    <recommendedName>
        <fullName evidence="9">WH2 domain-containing protein</fullName>
    </recommendedName>
</protein>
<evidence type="ECO:0000313" key="11">
    <source>
        <dbReference type="Proteomes" id="UP001346869"/>
    </source>
</evidence>
<evidence type="ECO:0000313" key="10">
    <source>
        <dbReference type="EMBL" id="KAK5852291.1"/>
    </source>
</evidence>
<keyword evidence="4" id="KW-0472">Membrane</keyword>
<evidence type="ECO:0000256" key="1">
    <source>
        <dbReference type="ARBA" id="ARBA00004156"/>
    </source>
</evidence>
<dbReference type="InterPro" id="IPR031808">
    <property type="entry name" value="JMY/WHAMM_N"/>
</dbReference>
<keyword evidence="5" id="KW-0009">Actin-binding</keyword>
<dbReference type="InterPro" id="IPR031738">
    <property type="entry name" value="JMY/WHAMM"/>
</dbReference>
<feature type="compositionally biased region" description="Acidic residues" evidence="8">
    <location>
        <begin position="873"/>
        <end position="889"/>
    </location>
</feature>
<feature type="region of interest" description="Disordered" evidence="8">
    <location>
        <begin position="702"/>
        <end position="760"/>
    </location>
</feature>
<dbReference type="GO" id="GO:0003713">
    <property type="term" value="F:transcription coactivator activity"/>
    <property type="evidence" value="ECO:0007669"/>
    <property type="project" value="TreeGrafter"/>
</dbReference>
<evidence type="ECO:0000256" key="2">
    <source>
        <dbReference type="ARBA" id="ARBA00022490"/>
    </source>
</evidence>
<dbReference type="PANTHER" id="PTHR23330">
    <property type="entry name" value="P300 TRANSCRIPTIONAL COFACTOR JMY-RELATED"/>
    <property type="match status" value="1"/>
</dbReference>